<proteinExistence type="predicted"/>
<dbReference type="EMBL" id="JACAZI010000022">
    <property type="protein sequence ID" value="KAF7337140.1"/>
    <property type="molecule type" value="Genomic_DNA"/>
</dbReference>
<accession>A0A8H6X9I3</accession>
<organism evidence="2 3">
    <name type="scientific">Mycena venus</name>
    <dbReference type="NCBI Taxonomy" id="2733690"/>
    <lineage>
        <taxon>Eukaryota</taxon>
        <taxon>Fungi</taxon>
        <taxon>Dikarya</taxon>
        <taxon>Basidiomycota</taxon>
        <taxon>Agaricomycotina</taxon>
        <taxon>Agaricomycetes</taxon>
        <taxon>Agaricomycetidae</taxon>
        <taxon>Agaricales</taxon>
        <taxon>Marasmiineae</taxon>
        <taxon>Mycenaceae</taxon>
        <taxon>Mycena</taxon>
    </lineage>
</organism>
<feature type="compositionally biased region" description="Acidic residues" evidence="1">
    <location>
        <begin position="428"/>
        <end position="447"/>
    </location>
</feature>
<dbReference type="Proteomes" id="UP000620124">
    <property type="component" value="Unassembled WGS sequence"/>
</dbReference>
<evidence type="ECO:0000313" key="3">
    <source>
        <dbReference type="Proteomes" id="UP000620124"/>
    </source>
</evidence>
<sequence>MDAETHIEPQESTAQSDIDILRRTCNAAFVNNSARDINFKDCVTNVTFTAAPAVPSDFRRIPLGDIDLQHEIRLDFNSRIVHRHSRASVRRVHVARVEGRSVTAMVYQGNGADEEWRRDLEKHMPLRHPNIIQIYGTASSRSMKTTLYHDELIPFQYFLDIYRQSHFLTVYVYACSTADFKVKKSDPIWSFLTLVQAACDYIYSALKKYVDCDDCTFWIRRSTGRLCAELTIPINEVFLPKYLDEIPGLQGVHSLRTLNTEAMVIDTLTLKGYHDVCDMNLYHMQSIDILPSMIVNVGAVIFWPKDDVLEHWVEIASLADTEIDVENHLRIGPSSFAWPDSPAYWSLDSLGVNRLSTEEVTRLGFPTIQLKTVIEGYYWDDSVYAGLRQFHQAKGFEPDSQDVALHLRLPLYQLSNEIEVPFAHVTEEDSDEEEDWDEDVNTTDESEDRQSAAIKENGMLLEELVLHSYSEGHVPFFWPNEPVQEQEQHRGDPSQELLFLGQGTGAHRPSQQMTYYGVPNSGPEVTIDGSGNSRVYGGVGQFHQANVFNIGPQLWHPVDQLSHNANVPFAHVEEVAAGEFQSVDNTDQQFDDLWPSASVDRVPDIDCETIPAKRSFEKTAIVLHEYVRFQVLSLRRLMLEEKAQLIEMQRLGVFTKEEFITRLTQIEACYNEPAARPTPAKCPRLSN</sequence>
<feature type="region of interest" description="Disordered" evidence="1">
    <location>
        <begin position="426"/>
        <end position="450"/>
    </location>
</feature>
<gene>
    <name evidence="2" type="ORF">MVEN_02152000</name>
</gene>
<dbReference type="AlphaFoldDB" id="A0A8H6X9I3"/>
<evidence type="ECO:0000256" key="1">
    <source>
        <dbReference type="SAM" id="MobiDB-lite"/>
    </source>
</evidence>
<evidence type="ECO:0000313" key="2">
    <source>
        <dbReference type="EMBL" id="KAF7337140.1"/>
    </source>
</evidence>
<protein>
    <submittedName>
        <fullName evidence="2">Uncharacterized protein</fullName>
    </submittedName>
</protein>
<name>A0A8H6X9I3_9AGAR</name>
<keyword evidence="3" id="KW-1185">Reference proteome</keyword>
<comment type="caution">
    <text evidence="2">The sequence shown here is derived from an EMBL/GenBank/DDBJ whole genome shotgun (WGS) entry which is preliminary data.</text>
</comment>
<reference evidence="2" key="1">
    <citation type="submission" date="2020-05" db="EMBL/GenBank/DDBJ databases">
        <title>Mycena genomes resolve the evolution of fungal bioluminescence.</title>
        <authorList>
            <person name="Tsai I.J."/>
        </authorList>
    </citation>
    <scope>NUCLEOTIDE SEQUENCE</scope>
    <source>
        <strain evidence="2">CCC161011</strain>
    </source>
</reference>